<feature type="compositionally biased region" description="Basic and acidic residues" evidence="1">
    <location>
        <begin position="246"/>
        <end position="255"/>
    </location>
</feature>
<evidence type="ECO:0000256" key="1">
    <source>
        <dbReference type="SAM" id="MobiDB-lite"/>
    </source>
</evidence>
<protein>
    <submittedName>
        <fullName evidence="2">E3 ubiquitin-protein ligase RAD18</fullName>
    </submittedName>
</protein>
<gene>
    <name evidence="2" type="ORF">PG996_006517</name>
</gene>
<organism evidence="2 3">
    <name type="scientific">Apiospora saccharicola</name>
    <dbReference type="NCBI Taxonomy" id="335842"/>
    <lineage>
        <taxon>Eukaryota</taxon>
        <taxon>Fungi</taxon>
        <taxon>Dikarya</taxon>
        <taxon>Ascomycota</taxon>
        <taxon>Pezizomycotina</taxon>
        <taxon>Sordariomycetes</taxon>
        <taxon>Xylariomycetidae</taxon>
        <taxon>Amphisphaeriales</taxon>
        <taxon>Apiosporaceae</taxon>
        <taxon>Apiospora</taxon>
    </lineage>
</organism>
<feature type="region of interest" description="Disordered" evidence="1">
    <location>
        <begin position="217"/>
        <end position="255"/>
    </location>
</feature>
<feature type="region of interest" description="Disordered" evidence="1">
    <location>
        <begin position="1"/>
        <end position="32"/>
    </location>
</feature>
<feature type="compositionally biased region" description="Low complexity" evidence="1">
    <location>
        <begin position="108"/>
        <end position="121"/>
    </location>
</feature>
<accession>A0ABR1VPJ6</accession>
<dbReference type="EMBL" id="JAQQWM010000003">
    <property type="protein sequence ID" value="KAK8073169.1"/>
    <property type="molecule type" value="Genomic_DNA"/>
</dbReference>
<keyword evidence="3" id="KW-1185">Reference proteome</keyword>
<feature type="region of interest" description="Disordered" evidence="1">
    <location>
        <begin position="104"/>
        <end position="140"/>
    </location>
</feature>
<proteinExistence type="predicted"/>
<feature type="region of interest" description="Disordered" evidence="1">
    <location>
        <begin position="182"/>
        <end position="204"/>
    </location>
</feature>
<evidence type="ECO:0000313" key="2">
    <source>
        <dbReference type="EMBL" id="KAK8073169.1"/>
    </source>
</evidence>
<evidence type="ECO:0000313" key="3">
    <source>
        <dbReference type="Proteomes" id="UP001446871"/>
    </source>
</evidence>
<sequence>MCQHTPGPRLTASRQDGDEIPGRSPAQYPTSQLGPATSFLWVPAFRLSIYERDTSEAQVFREILQDLEVWERMLGARAPTSSSSIHVGEQIKDKGFDHAACPVHQGRRPSASSRPPRGTGSAAQRAITVPVCRRRRRRRRIQSGSYPLAPLLRDRLTGSLQLKLRDIPRRMDELLAYARTSRPAGLPRGGGTPTRPAPRVPAPRPHRAYLVRLTTRCEQARSAPPSPSLASCPDLLAASAAPEQTHPMREPRLKA</sequence>
<name>A0ABR1VPJ6_9PEZI</name>
<reference evidence="2 3" key="1">
    <citation type="submission" date="2023-01" db="EMBL/GenBank/DDBJ databases">
        <title>Analysis of 21 Apiospora genomes using comparative genomics revels a genus with tremendous synthesis potential of carbohydrate active enzymes and secondary metabolites.</title>
        <authorList>
            <person name="Sorensen T."/>
        </authorList>
    </citation>
    <scope>NUCLEOTIDE SEQUENCE [LARGE SCALE GENOMIC DNA]</scope>
    <source>
        <strain evidence="2 3">CBS 83171</strain>
    </source>
</reference>
<dbReference type="Proteomes" id="UP001446871">
    <property type="component" value="Unassembled WGS sequence"/>
</dbReference>
<feature type="compositionally biased region" description="Low complexity" evidence="1">
    <location>
        <begin position="220"/>
        <end position="242"/>
    </location>
</feature>
<comment type="caution">
    <text evidence="2">The sequence shown here is derived from an EMBL/GenBank/DDBJ whole genome shotgun (WGS) entry which is preliminary data.</text>
</comment>